<dbReference type="Proteomes" id="UP000001304">
    <property type="component" value="Chromosome"/>
</dbReference>
<evidence type="ECO:0000313" key="1">
    <source>
        <dbReference type="EMBL" id="ADM27633.1"/>
    </source>
</evidence>
<evidence type="ECO:0000313" key="2">
    <source>
        <dbReference type="Proteomes" id="UP000001304"/>
    </source>
</evidence>
<gene>
    <name evidence="1" type="ordered locus">Igag_0810</name>
</gene>
<dbReference type="KEGG" id="iag:Igag_0810"/>
<protein>
    <submittedName>
        <fullName evidence="1">Uncharacterized protein</fullName>
    </submittedName>
</protein>
<sequence length="56" mass="6020">MRRGDRVVETVVLANSGYEAETPQVFVPRAVAEILGFWPPLPGSETVFETTGPGGM</sequence>
<dbReference type="HOGENOM" id="CLU_3003117_0_0_2"/>
<keyword evidence="2" id="KW-1185">Reference proteome</keyword>
<name>E0STL7_IGNAA</name>
<accession>E0STL7</accession>
<organism evidence="1 2">
    <name type="scientific">Ignisphaera aggregans (strain DSM 17230 / JCM 13409 / AQ1.S1)</name>
    <dbReference type="NCBI Taxonomy" id="583356"/>
    <lineage>
        <taxon>Archaea</taxon>
        <taxon>Thermoproteota</taxon>
        <taxon>Thermoprotei</taxon>
        <taxon>Desulfurococcales</taxon>
        <taxon>Desulfurococcaceae</taxon>
        <taxon>Ignisphaera</taxon>
    </lineage>
</organism>
<dbReference type="BioCyc" id="IAGG583356:GHAH-799-MONOMER"/>
<reference evidence="1 2" key="1">
    <citation type="journal article" date="2010" name="Stand. Genomic Sci.">
        <title>Complete genome sequence of Ignisphaera aggregans type strain (AQ1.S1).</title>
        <authorList>
            <person name="Goker M."/>
            <person name="Held B."/>
            <person name="Lapidus A."/>
            <person name="Nolan M."/>
            <person name="Spring S."/>
            <person name="Yasawong M."/>
            <person name="Lucas S."/>
            <person name="Glavina Del Rio T."/>
            <person name="Tice H."/>
            <person name="Cheng J.F."/>
            <person name="Goodwin L."/>
            <person name="Tapia R."/>
            <person name="Pitluck S."/>
            <person name="Liolios K."/>
            <person name="Ivanova N."/>
            <person name="Mavromatis K."/>
            <person name="Mikhailova N."/>
            <person name="Pati A."/>
            <person name="Chen A."/>
            <person name="Palaniappan K."/>
            <person name="Brambilla E."/>
            <person name="Land M."/>
            <person name="Hauser L."/>
            <person name="Chang Y.J."/>
            <person name="Jeffries C.D."/>
            <person name="Brettin T."/>
            <person name="Detter J.C."/>
            <person name="Han C."/>
            <person name="Rohde M."/>
            <person name="Sikorski J."/>
            <person name="Woyke T."/>
            <person name="Bristow J."/>
            <person name="Eisen J.A."/>
            <person name="Markowitz V."/>
            <person name="Hugenholtz P."/>
            <person name="Kyrpides N.C."/>
            <person name="Klenk H.P."/>
        </authorList>
    </citation>
    <scope>NUCLEOTIDE SEQUENCE [LARGE SCALE GENOMIC DNA]</scope>
    <source>
        <strain evidence="2">DSM 17230 / JCM 13409 / AQ1.S1</strain>
    </source>
</reference>
<dbReference type="EMBL" id="CP002098">
    <property type="protein sequence ID" value="ADM27633.1"/>
    <property type="molecule type" value="Genomic_DNA"/>
</dbReference>
<proteinExistence type="predicted"/>
<dbReference type="AlphaFoldDB" id="E0STL7"/>